<organism evidence="1 2">
    <name type="scientific">Cytobacillus firmus</name>
    <name type="common">Bacillus firmus</name>
    <dbReference type="NCBI Taxonomy" id="1399"/>
    <lineage>
        <taxon>Bacteria</taxon>
        <taxon>Bacillati</taxon>
        <taxon>Bacillota</taxon>
        <taxon>Bacilli</taxon>
        <taxon>Bacillales</taxon>
        <taxon>Bacillaceae</taxon>
        <taxon>Cytobacillus</taxon>
    </lineage>
</organism>
<reference evidence="1" key="1">
    <citation type="submission" date="2022-10" db="EMBL/GenBank/DDBJ databases">
        <title>Mechanism of multi-heavy metal repair in Cytobacillus Firmus M7.</title>
        <authorList>
            <person name="Li X."/>
            <person name="Yu C."/>
        </authorList>
    </citation>
    <scope>NUCLEOTIDE SEQUENCE</scope>
    <source>
        <strain evidence="1">M7</strain>
    </source>
</reference>
<evidence type="ECO:0000313" key="2">
    <source>
        <dbReference type="Proteomes" id="UP001163104"/>
    </source>
</evidence>
<evidence type="ECO:0000313" key="1">
    <source>
        <dbReference type="EMBL" id="UYG93158.1"/>
    </source>
</evidence>
<protein>
    <recommendedName>
        <fullName evidence="3">Spore germination protein GerPA/GerPF</fullName>
    </recommendedName>
</protein>
<dbReference type="EMBL" id="CP107027">
    <property type="protein sequence ID" value="UYG93158.1"/>
    <property type="molecule type" value="Genomic_DNA"/>
</dbReference>
<accession>A0AA46SCB0</accession>
<dbReference type="AlphaFoldDB" id="A0AA46SCB0"/>
<proteinExistence type="predicted"/>
<gene>
    <name evidence="1" type="ORF">OD459_12755</name>
</gene>
<dbReference type="Proteomes" id="UP001163104">
    <property type="component" value="Chromosome"/>
</dbReference>
<sequence>MKCIDIQFNNINITSMSSNSGIFTGENDQTNWQVNRKNNYGLGKIAGYQNMAANIVNVINDNDWIDADFSQHQQSNNQPVTQS</sequence>
<evidence type="ECO:0008006" key="3">
    <source>
        <dbReference type="Google" id="ProtNLM"/>
    </source>
</evidence>
<dbReference type="RefSeq" id="WP_048010883.1">
    <property type="nucleotide sequence ID" value="NZ_CP107027.1"/>
</dbReference>
<name>A0AA46SCB0_CYTFI</name>